<feature type="signal peptide" evidence="3">
    <location>
        <begin position="1"/>
        <end position="27"/>
    </location>
</feature>
<dbReference type="Pfam" id="PF14522">
    <property type="entry name" value="Cytochrome_C7"/>
    <property type="match status" value="1"/>
</dbReference>
<keyword evidence="2" id="KW-0812">Transmembrane</keyword>
<dbReference type="Pfam" id="PF13435">
    <property type="entry name" value="Cytochrome_C554"/>
    <property type="match status" value="1"/>
</dbReference>
<feature type="domain" description="Cytochrome c-552/4" evidence="4">
    <location>
        <begin position="57"/>
        <end position="137"/>
    </location>
</feature>
<dbReference type="PANTHER" id="PTHR35038">
    <property type="entry name" value="DISSIMILATORY SULFITE REDUCTASE SIRA"/>
    <property type="match status" value="1"/>
</dbReference>
<keyword evidence="2" id="KW-0472">Membrane</keyword>
<accession>A0ABV5I2M3</accession>
<evidence type="ECO:0000313" key="7">
    <source>
        <dbReference type="Proteomes" id="UP001589670"/>
    </source>
</evidence>
<feature type="transmembrane region" description="Helical" evidence="2">
    <location>
        <begin position="522"/>
        <end position="544"/>
    </location>
</feature>
<dbReference type="PIRSF" id="PIRSF039014">
    <property type="entry name" value="OTR_cyc"/>
    <property type="match status" value="1"/>
</dbReference>
<dbReference type="Pfam" id="PF11783">
    <property type="entry name" value="Cytochrome_cB"/>
    <property type="match status" value="1"/>
</dbReference>
<dbReference type="Proteomes" id="UP001589670">
    <property type="component" value="Unassembled WGS sequence"/>
</dbReference>
<dbReference type="EMBL" id="JBHMEC010000020">
    <property type="protein sequence ID" value="MFB9150949.1"/>
    <property type="molecule type" value="Genomic_DNA"/>
</dbReference>
<sequence length="548" mass="60066">MTNAISNSLRTLGLITAFFGFAVSAYAQMQESDTTADHSKFEELEGPFASGPEVTRACLSCHTEAAEQFQDSIHWTWQYEHPETGQLLGKRHVINAFCGNVVTNERRCTSCHAGYGWEDTETFDFTAQDKVDCLVCHDTTGTYAKWPDKAGHPIYEPVDRVSALSPYAAELLQENVDGTITHMPPDLAKVAQNVGTPGRENCGSCHFYGGGGDNVKHGDLSSALATPDPHVDVHMSPDGANMVCTDCHTAQGHAWPGSRYLGTVKDNSVQMPGFRRPDVLSCQSCHSDEPHAMASLMGLKLNDHTDRVACQTCHIPEFAKGGVATKTWWDWSTAGQLRDGRPFSLEDEETGRHSYLSTKGDFEWGMDVVPTYEFWNGVVEYTLLGEKIDPNGMVGINRIHGGANDPGSVIYPFKRMSGRQAYDEINEYLLLNNVYGPEGDTALWTNFNWEKALAAGMEATDIPYSGKYAFTDTEMWWPTTHMVAPAAEALDCQSCHARDGRLANLAGLYIPGRDGFALTDRIGLILLALSLAGVLGHAAIRVVAARRK</sequence>
<dbReference type="InterPro" id="IPR023155">
    <property type="entry name" value="Cyt_c-552/4"/>
</dbReference>
<feature type="chain" id="PRO_5045454846" evidence="3">
    <location>
        <begin position="28"/>
        <end position="548"/>
    </location>
</feature>
<dbReference type="InterPro" id="IPR024673">
    <property type="entry name" value="Octahem_Cyt_c"/>
</dbReference>
<feature type="domain" description="Cytochrome c7-like" evidence="5">
    <location>
        <begin position="240"/>
        <end position="314"/>
    </location>
</feature>
<evidence type="ECO:0000256" key="3">
    <source>
        <dbReference type="SAM" id="SignalP"/>
    </source>
</evidence>
<keyword evidence="1 3" id="KW-0732">Signal</keyword>
<dbReference type="Gene3D" id="1.10.1130.10">
    <property type="entry name" value="Flavocytochrome C3, Chain A"/>
    <property type="match status" value="1"/>
</dbReference>
<name>A0ABV5I2M3_9RHOB</name>
<dbReference type="RefSeq" id="WP_377070509.1">
    <property type="nucleotide sequence ID" value="NZ_JBHMEC010000020.1"/>
</dbReference>
<evidence type="ECO:0000313" key="6">
    <source>
        <dbReference type="EMBL" id="MFB9150949.1"/>
    </source>
</evidence>
<keyword evidence="7" id="KW-1185">Reference proteome</keyword>
<dbReference type="InterPro" id="IPR036280">
    <property type="entry name" value="Multihaem_cyt_sf"/>
</dbReference>
<evidence type="ECO:0000256" key="2">
    <source>
        <dbReference type="SAM" id="Phobius"/>
    </source>
</evidence>
<dbReference type="InterPro" id="IPR051829">
    <property type="entry name" value="Multiheme_Cytochr_ET"/>
</dbReference>
<dbReference type="PANTHER" id="PTHR35038:SF5">
    <property type="entry name" value="CYTOCHROME C-TYPE PROTEIN NRFB"/>
    <property type="match status" value="1"/>
</dbReference>
<dbReference type="NCBIfam" id="TIGR04315">
    <property type="entry name" value="octaheme_Shew"/>
    <property type="match status" value="1"/>
</dbReference>
<evidence type="ECO:0000259" key="4">
    <source>
        <dbReference type="Pfam" id="PF13435"/>
    </source>
</evidence>
<reference evidence="6 7" key="1">
    <citation type="submission" date="2024-09" db="EMBL/GenBank/DDBJ databases">
        <authorList>
            <person name="Sun Q."/>
            <person name="Mori K."/>
        </authorList>
    </citation>
    <scope>NUCLEOTIDE SEQUENCE [LARGE SCALE GENOMIC DNA]</scope>
    <source>
        <strain evidence="6 7">CECT 9424</strain>
    </source>
</reference>
<dbReference type="SUPFAM" id="SSF48695">
    <property type="entry name" value="Multiheme cytochromes"/>
    <property type="match status" value="1"/>
</dbReference>
<evidence type="ECO:0000256" key="1">
    <source>
        <dbReference type="ARBA" id="ARBA00022729"/>
    </source>
</evidence>
<evidence type="ECO:0000259" key="5">
    <source>
        <dbReference type="Pfam" id="PF14522"/>
    </source>
</evidence>
<protein>
    <submittedName>
        <fullName evidence="6">Tetrathionate reductase family octaheme c-type cytochrome</fullName>
    </submittedName>
</protein>
<dbReference type="InterPro" id="IPR029467">
    <property type="entry name" value="Cyt_c7-like"/>
</dbReference>
<keyword evidence="2" id="KW-1133">Transmembrane helix</keyword>
<gene>
    <name evidence="6" type="ORF">ACFFU4_14435</name>
</gene>
<organism evidence="6 7">
    <name type="scientific">Roseovarius ramblicola</name>
    <dbReference type="NCBI Taxonomy" id="2022336"/>
    <lineage>
        <taxon>Bacteria</taxon>
        <taxon>Pseudomonadati</taxon>
        <taxon>Pseudomonadota</taxon>
        <taxon>Alphaproteobacteria</taxon>
        <taxon>Rhodobacterales</taxon>
        <taxon>Roseobacteraceae</taxon>
        <taxon>Roseovarius</taxon>
    </lineage>
</organism>
<proteinExistence type="predicted"/>
<comment type="caution">
    <text evidence="6">The sequence shown here is derived from an EMBL/GenBank/DDBJ whole genome shotgun (WGS) entry which is preliminary data.</text>
</comment>